<comment type="caution">
    <text evidence="4">The sequence shown here is derived from an EMBL/GenBank/DDBJ whole genome shotgun (WGS) entry which is preliminary data.</text>
</comment>
<accession>A0ABW4DQI4</accession>
<sequence>MTLNLTDVRKTIEKKLVVDQVSFSVTAGEITGLVGRNGVGKSTLLKLISGHYLLDSGEISIDGHVLTDESQFYRELFFLDPAANFGAHESLQTIADFYSLTKPKFELTMLIDLLMKNKLSLSQDFSKLSRGMKAYVLTCFAVASQTQYVLLDEPFNGLDLFVKEQIVALIIGEVSEHDRGFLIVSHDLAELDQLADRVLLMQNGQVVHDYQLEELRTHARKYQLVFAGKKIPTVVKENGKCVQIDGRVINVVFEDFTPELEAEICAEKPVLMTEMPLGLVDVYRVDLKEKVGGHRD</sequence>
<dbReference type="PROSITE" id="PS50893">
    <property type="entry name" value="ABC_TRANSPORTER_2"/>
    <property type="match status" value="1"/>
</dbReference>
<name>A0ABW4DQI4_9LACO</name>
<dbReference type="InterPro" id="IPR003439">
    <property type="entry name" value="ABC_transporter-like_ATP-bd"/>
</dbReference>
<evidence type="ECO:0000313" key="5">
    <source>
        <dbReference type="Proteomes" id="UP001597244"/>
    </source>
</evidence>
<dbReference type="InterPro" id="IPR003593">
    <property type="entry name" value="AAA+_ATPase"/>
</dbReference>
<dbReference type="RefSeq" id="WP_125578167.1">
    <property type="nucleotide sequence ID" value="NZ_JBHTOF010000095.1"/>
</dbReference>
<keyword evidence="5" id="KW-1185">Reference proteome</keyword>
<dbReference type="CDD" id="cd03230">
    <property type="entry name" value="ABC_DR_subfamily_A"/>
    <property type="match status" value="1"/>
</dbReference>
<evidence type="ECO:0000256" key="1">
    <source>
        <dbReference type="ARBA" id="ARBA00022741"/>
    </source>
</evidence>
<keyword evidence="1" id="KW-0547">Nucleotide-binding</keyword>
<evidence type="ECO:0000256" key="2">
    <source>
        <dbReference type="ARBA" id="ARBA00022840"/>
    </source>
</evidence>
<evidence type="ECO:0000313" key="4">
    <source>
        <dbReference type="EMBL" id="MFD1466083.1"/>
    </source>
</evidence>
<dbReference type="PANTHER" id="PTHR43158">
    <property type="entry name" value="SKFA PEPTIDE EXPORT ATP-BINDING PROTEIN SKFE"/>
    <property type="match status" value="1"/>
</dbReference>
<dbReference type="SMART" id="SM00382">
    <property type="entry name" value="AAA"/>
    <property type="match status" value="1"/>
</dbReference>
<evidence type="ECO:0000259" key="3">
    <source>
        <dbReference type="PROSITE" id="PS50893"/>
    </source>
</evidence>
<dbReference type="PANTHER" id="PTHR43158:SF10">
    <property type="entry name" value="ABC TRANSPORTER ATP-BINDING PROTEIN YTRB"/>
    <property type="match status" value="1"/>
</dbReference>
<dbReference type="Proteomes" id="UP001597244">
    <property type="component" value="Unassembled WGS sequence"/>
</dbReference>
<gene>
    <name evidence="4" type="ORF">ACFQ4L_08405</name>
</gene>
<dbReference type="EMBL" id="JBHTOF010000095">
    <property type="protein sequence ID" value="MFD1466083.1"/>
    <property type="molecule type" value="Genomic_DNA"/>
</dbReference>
<dbReference type="InterPro" id="IPR027417">
    <property type="entry name" value="P-loop_NTPase"/>
</dbReference>
<protein>
    <submittedName>
        <fullName evidence="4">ATP-binding cassette domain-containing protein</fullName>
    </submittedName>
</protein>
<dbReference type="Pfam" id="PF00005">
    <property type="entry name" value="ABC_tran"/>
    <property type="match status" value="1"/>
</dbReference>
<keyword evidence="2 4" id="KW-0067">ATP-binding</keyword>
<reference evidence="5" key="1">
    <citation type="journal article" date="2019" name="Int. J. Syst. Evol. Microbiol.">
        <title>The Global Catalogue of Microorganisms (GCM) 10K type strain sequencing project: providing services to taxonomists for standard genome sequencing and annotation.</title>
        <authorList>
            <consortium name="The Broad Institute Genomics Platform"/>
            <consortium name="The Broad Institute Genome Sequencing Center for Infectious Disease"/>
            <person name="Wu L."/>
            <person name="Ma J."/>
        </authorList>
    </citation>
    <scope>NUCLEOTIDE SEQUENCE [LARGE SCALE GENOMIC DNA]</scope>
    <source>
        <strain evidence="5">CCM 8951</strain>
    </source>
</reference>
<organism evidence="4 5">
    <name type="scientific">Lapidilactobacillus mulanensis</name>
    <dbReference type="NCBI Taxonomy" id="2485999"/>
    <lineage>
        <taxon>Bacteria</taxon>
        <taxon>Bacillati</taxon>
        <taxon>Bacillota</taxon>
        <taxon>Bacilli</taxon>
        <taxon>Lactobacillales</taxon>
        <taxon>Lactobacillaceae</taxon>
        <taxon>Lapidilactobacillus</taxon>
    </lineage>
</organism>
<dbReference type="GO" id="GO:0005524">
    <property type="term" value="F:ATP binding"/>
    <property type="evidence" value="ECO:0007669"/>
    <property type="project" value="UniProtKB-KW"/>
</dbReference>
<dbReference type="Gene3D" id="3.40.50.300">
    <property type="entry name" value="P-loop containing nucleotide triphosphate hydrolases"/>
    <property type="match status" value="1"/>
</dbReference>
<proteinExistence type="predicted"/>
<dbReference type="SUPFAM" id="SSF52540">
    <property type="entry name" value="P-loop containing nucleoside triphosphate hydrolases"/>
    <property type="match status" value="1"/>
</dbReference>
<feature type="domain" description="ABC transporter" evidence="3">
    <location>
        <begin position="3"/>
        <end position="228"/>
    </location>
</feature>